<dbReference type="EMBL" id="CP011542">
    <property type="protein sequence ID" value="AKK04633.1"/>
    <property type="molecule type" value="Genomic_DNA"/>
</dbReference>
<organism evidence="2 3">
    <name type="scientific">Corynebacterium mustelae</name>
    <dbReference type="NCBI Taxonomy" id="571915"/>
    <lineage>
        <taxon>Bacteria</taxon>
        <taxon>Bacillati</taxon>
        <taxon>Actinomycetota</taxon>
        <taxon>Actinomycetes</taxon>
        <taxon>Mycobacteriales</taxon>
        <taxon>Corynebacteriaceae</taxon>
        <taxon>Corynebacterium</taxon>
    </lineage>
</organism>
<dbReference type="KEGG" id="cmv:CMUST_01420"/>
<evidence type="ECO:0000256" key="1">
    <source>
        <dbReference type="SAM" id="Phobius"/>
    </source>
</evidence>
<keyword evidence="1" id="KW-0812">Transmembrane</keyword>
<protein>
    <submittedName>
        <fullName evidence="2">Uncharacterized protein</fullName>
    </submittedName>
</protein>
<dbReference type="Proteomes" id="UP000035199">
    <property type="component" value="Chromosome"/>
</dbReference>
<evidence type="ECO:0000313" key="2">
    <source>
        <dbReference type="EMBL" id="AKK04633.1"/>
    </source>
</evidence>
<accession>A0A0G3GYN0</accession>
<dbReference type="STRING" id="571915.CMUST_01420"/>
<proteinExistence type="predicted"/>
<feature type="transmembrane region" description="Helical" evidence="1">
    <location>
        <begin position="50"/>
        <end position="70"/>
    </location>
</feature>
<name>A0A0G3GYN0_9CORY</name>
<keyword evidence="3" id="KW-1185">Reference proteome</keyword>
<gene>
    <name evidence="2" type="ORF">CMUST_01420</name>
</gene>
<keyword evidence="1" id="KW-1133">Transmembrane helix</keyword>
<dbReference type="PATRIC" id="fig|571915.4.peg.293"/>
<reference evidence="3" key="2">
    <citation type="submission" date="2015-05" db="EMBL/GenBank/DDBJ databases">
        <title>Complete genome sequence of Corynebacterium mustelae DSM 45274, isolated from various tissues of a male ferret with lethal sepsis.</title>
        <authorList>
            <person name="Ruckert C."/>
            <person name="Albersmeier A."/>
            <person name="Winkler A."/>
            <person name="Tauch A."/>
        </authorList>
    </citation>
    <scope>NUCLEOTIDE SEQUENCE [LARGE SCALE GENOMIC DNA]</scope>
    <source>
        <strain evidence="3">DSM 45274</strain>
    </source>
</reference>
<keyword evidence="1" id="KW-0472">Membrane</keyword>
<dbReference type="AlphaFoldDB" id="A0A0G3GYN0"/>
<reference evidence="2 3" key="1">
    <citation type="journal article" date="2015" name="Genome Announc.">
        <title>Complete Genome Sequence of the Type Strain Corynebacterium mustelae DSM 45274, Isolated from Various Tissues of a Male Ferret with Lethal Sepsis.</title>
        <authorList>
            <person name="Ruckert C."/>
            <person name="Eimer J."/>
            <person name="Winkler A."/>
            <person name="Tauch A."/>
        </authorList>
    </citation>
    <scope>NUCLEOTIDE SEQUENCE [LARGE SCALE GENOMIC DNA]</scope>
    <source>
        <strain evidence="2 3">DSM 45274</strain>
    </source>
</reference>
<dbReference type="RefSeq" id="WP_047261016.1">
    <property type="nucleotide sequence ID" value="NZ_CP011542.1"/>
</dbReference>
<sequence length="80" mass="8635">MIVYLVLGFLLISAVVAAIRPKKLIPTVANTVFTCLILSTVLTRHSGPSVVPIIAWYVAGACFIVAILRARPHNANRPQP</sequence>
<evidence type="ECO:0000313" key="3">
    <source>
        <dbReference type="Proteomes" id="UP000035199"/>
    </source>
</evidence>